<proteinExistence type="predicted"/>
<evidence type="ECO:0000256" key="3">
    <source>
        <dbReference type="ARBA" id="ARBA00022630"/>
    </source>
</evidence>
<dbReference type="PANTHER" id="PTHR12645:SF0">
    <property type="entry name" value="FAD-LINKED SULFHYDRYL OXIDASE ALR"/>
    <property type="match status" value="1"/>
</dbReference>
<keyword evidence="3 8" id="KW-0285">Flavoprotein</keyword>
<evidence type="ECO:0000256" key="4">
    <source>
        <dbReference type="ARBA" id="ARBA00022827"/>
    </source>
</evidence>
<keyword evidence="6" id="KW-0496">Mitochondrion</keyword>
<feature type="domain" description="ERV/ALR sulfhydryl oxidase" evidence="9">
    <location>
        <begin position="37"/>
        <end position="137"/>
    </location>
</feature>
<keyword evidence="4 8" id="KW-0274">FAD</keyword>
<dbReference type="GO" id="GO:0016971">
    <property type="term" value="F:flavin-dependent sulfhydryl oxidase activity"/>
    <property type="evidence" value="ECO:0007669"/>
    <property type="project" value="InterPro"/>
</dbReference>
<dbReference type="InterPro" id="IPR039799">
    <property type="entry name" value="ALR/ERV"/>
</dbReference>
<keyword evidence="12" id="KW-1185">Reference proteome</keyword>
<dbReference type="Pfam" id="PF04777">
    <property type="entry name" value="Evr1_Alr"/>
    <property type="match status" value="1"/>
</dbReference>
<dbReference type="EMBL" id="MBFT01000338">
    <property type="protein sequence ID" value="PVU93010.1"/>
    <property type="molecule type" value="Genomic_DNA"/>
</dbReference>
<dbReference type="EMBL" id="MBFT01000589">
    <property type="protein sequence ID" value="PVU88935.1"/>
    <property type="molecule type" value="Genomic_DNA"/>
</dbReference>
<dbReference type="OrthoDB" id="17199at2759"/>
<reference evidence="11 12" key="1">
    <citation type="journal article" date="2018" name="MBio">
        <title>Comparative Genomics Reveals the Core Gene Toolbox for the Fungus-Insect Symbiosis.</title>
        <authorList>
            <person name="Wang Y."/>
            <person name="Stata M."/>
            <person name="Wang W."/>
            <person name="Stajich J.E."/>
            <person name="White M.M."/>
            <person name="Moncalvo J.M."/>
        </authorList>
    </citation>
    <scope>NUCLEOTIDE SEQUENCE [LARGE SCALE GENOMIC DNA]</scope>
    <source>
        <strain evidence="11 12">AUS-77-4</strain>
    </source>
</reference>
<comment type="cofactor">
    <cofactor evidence="1 8">
        <name>FAD</name>
        <dbReference type="ChEBI" id="CHEBI:57692"/>
    </cofactor>
</comment>
<evidence type="ECO:0000259" key="9">
    <source>
        <dbReference type="PROSITE" id="PS51324"/>
    </source>
</evidence>
<dbReference type="Gene3D" id="1.20.120.310">
    <property type="entry name" value="ERV/ALR sulfhydryl oxidase domain"/>
    <property type="match status" value="1"/>
</dbReference>
<evidence type="ECO:0000313" key="12">
    <source>
        <dbReference type="Proteomes" id="UP000245699"/>
    </source>
</evidence>
<dbReference type="PANTHER" id="PTHR12645">
    <property type="entry name" value="ALR/ERV"/>
    <property type="match status" value="1"/>
</dbReference>
<comment type="catalytic activity">
    <reaction evidence="8">
        <text>2 R'C(R)SH + O2 = R'C(R)S-S(R)CR' + H2O2</text>
        <dbReference type="Rhea" id="RHEA:17357"/>
        <dbReference type="ChEBI" id="CHEBI:15379"/>
        <dbReference type="ChEBI" id="CHEBI:16240"/>
        <dbReference type="ChEBI" id="CHEBI:16520"/>
        <dbReference type="ChEBI" id="CHEBI:17412"/>
        <dbReference type="EC" id="1.8.3.2"/>
    </reaction>
</comment>
<organism evidence="11 12">
    <name type="scientific">Furculomyces boomerangus</name>
    <dbReference type="NCBI Taxonomy" id="61424"/>
    <lineage>
        <taxon>Eukaryota</taxon>
        <taxon>Fungi</taxon>
        <taxon>Fungi incertae sedis</taxon>
        <taxon>Zoopagomycota</taxon>
        <taxon>Kickxellomycotina</taxon>
        <taxon>Harpellomycetes</taxon>
        <taxon>Harpellales</taxon>
        <taxon>Harpellaceae</taxon>
        <taxon>Furculomyces</taxon>
    </lineage>
</organism>
<dbReference type="GO" id="GO:0005758">
    <property type="term" value="C:mitochondrial intermembrane space"/>
    <property type="evidence" value="ECO:0007669"/>
    <property type="project" value="UniProtKB-SubCell"/>
</dbReference>
<dbReference type="SUPFAM" id="SSF69000">
    <property type="entry name" value="FAD-dependent thiol oxidase"/>
    <property type="match status" value="1"/>
</dbReference>
<gene>
    <name evidence="11" type="ORF">BB559_003493</name>
    <name evidence="10" type="ORF">BB559_005294</name>
</gene>
<dbReference type="AlphaFoldDB" id="A0A2T9YKZ1"/>
<evidence type="ECO:0000313" key="11">
    <source>
        <dbReference type="EMBL" id="PVU93010.1"/>
    </source>
</evidence>
<dbReference type="FunFam" id="1.20.120.310:FF:000003">
    <property type="entry name" value="Sulfhydryl oxidase"/>
    <property type="match status" value="1"/>
</dbReference>
<comment type="subcellular location">
    <subcellularLocation>
        <location evidence="2">Mitochondrion intermembrane space</location>
    </subcellularLocation>
</comment>
<dbReference type="GO" id="GO:0050660">
    <property type="term" value="F:flavin adenine dinucleotide binding"/>
    <property type="evidence" value="ECO:0007669"/>
    <property type="project" value="TreeGrafter"/>
</dbReference>
<accession>A0A2T9YKZ1</accession>
<keyword evidence="7" id="KW-1015">Disulfide bond</keyword>
<sequence length="153" mass="17483">MVNETDPNQKPQKPSFALFASATAKKASDLPPEYSDCPPDSQELGRATWTFLHTMAAYYPETPTKQEKTHLQNFMTSFSWLYPCGVCADHLRQDMKKHPPPLESGEKFSKWLCDTHNKVNKQLGKPIFDCSKVFERWRDGPSDGRCDWGLPTD</sequence>
<name>A0A2T9YKZ1_9FUNG</name>
<evidence type="ECO:0000256" key="2">
    <source>
        <dbReference type="ARBA" id="ARBA00004569"/>
    </source>
</evidence>
<evidence type="ECO:0000256" key="6">
    <source>
        <dbReference type="ARBA" id="ARBA00023128"/>
    </source>
</evidence>
<evidence type="ECO:0000256" key="7">
    <source>
        <dbReference type="ARBA" id="ARBA00023157"/>
    </source>
</evidence>
<dbReference type="PROSITE" id="PS51324">
    <property type="entry name" value="ERV_ALR"/>
    <property type="match status" value="1"/>
</dbReference>
<keyword evidence="5 8" id="KW-0560">Oxidoreductase</keyword>
<dbReference type="InterPro" id="IPR017905">
    <property type="entry name" value="ERV/ALR_sulphydryl_oxidase"/>
</dbReference>
<comment type="caution">
    <text evidence="11">The sequence shown here is derived from an EMBL/GenBank/DDBJ whole genome shotgun (WGS) entry which is preliminary data.</text>
</comment>
<evidence type="ECO:0000256" key="5">
    <source>
        <dbReference type="ARBA" id="ARBA00023002"/>
    </source>
</evidence>
<dbReference type="STRING" id="61424.A0A2T9YKZ1"/>
<evidence type="ECO:0000256" key="8">
    <source>
        <dbReference type="RuleBase" id="RU371123"/>
    </source>
</evidence>
<evidence type="ECO:0000256" key="1">
    <source>
        <dbReference type="ARBA" id="ARBA00001974"/>
    </source>
</evidence>
<evidence type="ECO:0000313" key="10">
    <source>
        <dbReference type="EMBL" id="PVU88935.1"/>
    </source>
</evidence>
<dbReference type="InterPro" id="IPR036774">
    <property type="entry name" value="ERV/ALR_sulphydryl_oxid_sf"/>
</dbReference>
<dbReference type="Proteomes" id="UP000245699">
    <property type="component" value="Unassembled WGS sequence"/>
</dbReference>
<protein>
    <recommendedName>
        <fullName evidence="8">Sulfhydryl oxidase</fullName>
        <ecNumber evidence="8">1.8.3.2</ecNumber>
    </recommendedName>
</protein>
<dbReference type="EC" id="1.8.3.2" evidence="8"/>